<dbReference type="EMBL" id="CAVNYO010000082">
    <property type="protein sequence ID" value="CAK5265150.1"/>
    <property type="molecule type" value="Genomic_DNA"/>
</dbReference>
<sequence length="535" mass="61559">MPPLPSFRELLSLPLGPFDDFAVLSPTYHPTGGTLPKLERLRMRDIHRNITGLDKTDRNLKPPIEPSPTVHFWGILVVQNLSWLSARGREMIDAQLGMRDSELQRHAGPPTRAIKLENVLRAARNMKDPIRLRLWLRCEKQMEASFKTDKRYTQSLLLHSKDQQRTYEIISMDAPTYQLSRNFLARYRLVALISEIVSDPAYNLTLYSLDMDVLENAYLIKHERERLSYRAIAAQSDQVAIEGRLRHLSRAEIRSEFAAHAAWLLGFYIRSRNCYLNVRVWCEFIAKTQAARRSLNNGQWGRTYEDNEIWDSRTAGDAHSIALTLAKFGGTADEWEKLLDRKILEDPHLVAPSVDDEEALDPFLRGGRDKQDFDYDSSMSVESTPDCSESESEEVILDCKYPNNRSLPSIPAWISAPLFVYEGSTVWECPGPDCPFVLDPYALPNRANIVDPTEAADEEFVQRGQFKDMSDKRVHRVLARRVSEHYAEHLKIADLELYNTQKVVDRLHRHFQFKPARQRGPHRTGNSTNNVAELF</sequence>
<reference evidence="2" key="1">
    <citation type="submission" date="2023-11" db="EMBL/GenBank/DDBJ databases">
        <authorList>
            <person name="De Vega J J."/>
            <person name="De Vega J J."/>
        </authorList>
    </citation>
    <scope>NUCLEOTIDE SEQUENCE</scope>
</reference>
<gene>
    <name evidence="2" type="ORF">MYCIT1_LOCUS5921</name>
</gene>
<accession>A0AAD2JW46</accession>
<proteinExistence type="predicted"/>
<protein>
    <submittedName>
        <fullName evidence="2">Uncharacterized protein</fullName>
    </submittedName>
</protein>
<evidence type="ECO:0000256" key="1">
    <source>
        <dbReference type="SAM" id="MobiDB-lite"/>
    </source>
</evidence>
<organism evidence="2 3">
    <name type="scientific">Mycena citricolor</name>
    <dbReference type="NCBI Taxonomy" id="2018698"/>
    <lineage>
        <taxon>Eukaryota</taxon>
        <taxon>Fungi</taxon>
        <taxon>Dikarya</taxon>
        <taxon>Basidiomycota</taxon>
        <taxon>Agaricomycotina</taxon>
        <taxon>Agaricomycetes</taxon>
        <taxon>Agaricomycetidae</taxon>
        <taxon>Agaricales</taxon>
        <taxon>Marasmiineae</taxon>
        <taxon>Mycenaceae</taxon>
        <taxon>Mycena</taxon>
    </lineage>
</organism>
<feature type="region of interest" description="Disordered" evidence="1">
    <location>
        <begin position="515"/>
        <end position="535"/>
    </location>
</feature>
<evidence type="ECO:0000313" key="2">
    <source>
        <dbReference type="EMBL" id="CAK5265150.1"/>
    </source>
</evidence>
<evidence type="ECO:0000313" key="3">
    <source>
        <dbReference type="Proteomes" id="UP001295794"/>
    </source>
</evidence>
<keyword evidence="3" id="KW-1185">Reference proteome</keyword>
<feature type="compositionally biased region" description="Polar residues" evidence="1">
    <location>
        <begin position="524"/>
        <end position="535"/>
    </location>
</feature>
<dbReference type="AlphaFoldDB" id="A0AAD2JW46"/>
<name>A0AAD2JW46_9AGAR</name>
<comment type="caution">
    <text evidence="2">The sequence shown here is derived from an EMBL/GenBank/DDBJ whole genome shotgun (WGS) entry which is preliminary data.</text>
</comment>
<dbReference type="Proteomes" id="UP001295794">
    <property type="component" value="Unassembled WGS sequence"/>
</dbReference>